<evidence type="ECO:0000313" key="1">
    <source>
        <dbReference type="EMBL" id="CAI2197359.1"/>
    </source>
</evidence>
<accession>A0A9W4T8J5</accession>
<comment type="caution">
    <text evidence="1">The sequence shown here is derived from an EMBL/GenBank/DDBJ whole genome shotgun (WGS) entry which is preliminary data.</text>
</comment>
<gene>
    <name evidence="1" type="ORF">FWILDA_LOCUS18038</name>
</gene>
<proteinExistence type="predicted"/>
<sequence>NSLVDYNFLHCRPTTLFSNDIDPPDKMILTAMNQPSVRAMEQVLSEVTIA</sequence>
<dbReference type="OrthoDB" id="2305201at2759"/>
<organism evidence="1 2">
    <name type="scientific">Funneliformis geosporum</name>
    <dbReference type="NCBI Taxonomy" id="1117311"/>
    <lineage>
        <taxon>Eukaryota</taxon>
        <taxon>Fungi</taxon>
        <taxon>Fungi incertae sedis</taxon>
        <taxon>Mucoromycota</taxon>
        <taxon>Glomeromycotina</taxon>
        <taxon>Glomeromycetes</taxon>
        <taxon>Glomerales</taxon>
        <taxon>Glomeraceae</taxon>
        <taxon>Funneliformis</taxon>
    </lineage>
</organism>
<protein>
    <submittedName>
        <fullName evidence="1">9017_t:CDS:1</fullName>
    </submittedName>
</protein>
<feature type="non-terminal residue" evidence="1">
    <location>
        <position position="1"/>
    </location>
</feature>
<dbReference type="Proteomes" id="UP001153678">
    <property type="component" value="Unassembled WGS sequence"/>
</dbReference>
<dbReference type="AlphaFoldDB" id="A0A9W4T8J5"/>
<reference evidence="1" key="1">
    <citation type="submission" date="2022-08" db="EMBL/GenBank/DDBJ databases">
        <authorList>
            <person name="Kallberg Y."/>
            <person name="Tangrot J."/>
            <person name="Rosling A."/>
        </authorList>
    </citation>
    <scope>NUCLEOTIDE SEQUENCE</scope>
    <source>
        <strain evidence="1">Wild A</strain>
    </source>
</reference>
<name>A0A9W4T8J5_9GLOM</name>
<dbReference type="EMBL" id="CAMKVN010016162">
    <property type="protein sequence ID" value="CAI2197359.1"/>
    <property type="molecule type" value="Genomic_DNA"/>
</dbReference>
<keyword evidence="2" id="KW-1185">Reference proteome</keyword>
<evidence type="ECO:0000313" key="2">
    <source>
        <dbReference type="Proteomes" id="UP001153678"/>
    </source>
</evidence>